<proteinExistence type="predicted"/>
<dbReference type="KEGG" id="hhg:XM38_032040"/>
<protein>
    <submittedName>
        <fullName evidence="2">Uncharacterized protein</fullName>
    </submittedName>
</protein>
<dbReference type="NCBIfam" id="NF038305">
    <property type="entry name" value="HpsJ_fam"/>
    <property type="match status" value="1"/>
</dbReference>
<dbReference type="RefSeq" id="WP_080804831.1">
    <property type="nucleotide sequence ID" value="NZ_CP021983.2"/>
</dbReference>
<evidence type="ECO:0000313" key="3">
    <source>
        <dbReference type="Proteomes" id="UP000191901"/>
    </source>
</evidence>
<keyword evidence="1" id="KW-0812">Transmembrane</keyword>
<feature type="transmembrane region" description="Helical" evidence="1">
    <location>
        <begin position="104"/>
        <end position="125"/>
    </location>
</feature>
<keyword evidence="1" id="KW-0472">Membrane</keyword>
<evidence type="ECO:0000313" key="2">
    <source>
        <dbReference type="EMBL" id="ASC72249.1"/>
    </source>
</evidence>
<feature type="transmembrane region" description="Helical" evidence="1">
    <location>
        <begin position="37"/>
        <end position="60"/>
    </location>
</feature>
<organism evidence="2 3">
    <name type="scientific">Halomicronema hongdechloris C2206</name>
    <dbReference type="NCBI Taxonomy" id="1641165"/>
    <lineage>
        <taxon>Bacteria</taxon>
        <taxon>Bacillati</taxon>
        <taxon>Cyanobacteriota</taxon>
        <taxon>Cyanophyceae</taxon>
        <taxon>Nodosilineales</taxon>
        <taxon>Nodosilineaceae</taxon>
        <taxon>Halomicronema</taxon>
    </lineage>
</organism>
<reference evidence="2 3" key="1">
    <citation type="journal article" date="2016" name="Biochim. Biophys. Acta">
        <title>Characterization of red-shifted phycobilisomes isolated from the chlorophyll f-containing cyanobacterium Halomicronema hongdechloris.</title>
        <authorList>
            <person name="Li Y."/>
            <person name="Lin Y."/>
            <person name="Garvey C.J."/>
            <person name="Birch D."/>
            <person name="Corkery R.W."/>
            <person name="Loughlin P.C."/>
            <person name="Scheer H."/>
            <person name="Willows R.D."/>
            <person name="Chen M."/>
        </authorList>
    </citation>
    <scope>NUCLEOTIDE SEQUENCE [LARGE SCALE GENOMIC DNA]</scope>
    <source>
        <strain evidence="2 3">C2206</strain>
    </source>
</reference>
<gene>
    <name evidence="2" type="ORF">XM38_032040</name>
</gene>
<dbReference type="InterPro" id="IPR047709">
    <property type="entry name" value="HpsJ-like"/>
</dbReference>
<feature type="transmembrane region" description="Helical" evidence="1">
    <location>
        <begin position="225"/>
        <end position="243"/>
    </location>
</feature>
<evidence type="ECO:0000256" key="1">
    <source>
        <dbReference type="SAM" id="Phobius"/>
    </source>
</evidence>
<accession>A0A1Z3HPM3</accession>
<dbReference type="EMBL" id="CP021983">
    <property type="protein sequence ID" value="ASC72249.1"/>
    <property type="molecule type" value="Genomic_DNA"/>
</dbReference>
<dbReference type="AlphaFoldDB" id="A0A1Z3HPM3"/>
<keyword evidence="1" id="KW-1133">Transmembrane helix</keyword>
<name>A0A1Z3HPM3_9CYAN</name>
<dbReference type="OrthoDB" id="532366at2"/>
<dbReference type="STRING" id="1641165.XM38_00190"/>
<keyword evidence="3" id="KW-1185">Reference proteome</keyword>
<sequence>MTKTNKTTPDTEQLTQALKQLWKSRSTMLRSISPLRLAGYGLLLLALFDLAEILIPPVLMNPRWEFQAFGQLIERVPVPLIGVGLIFIGGRDERLPWEVSLLKILSWVTLLVGVLYFLLIPLGVVNTIRIDRQNNAQITTQTNEVRSQIEQAKAQLATVSTPEEMQALLQAAGATQAVPELGDQQDISALKNQFTEAIADNEASLATQAAETRSSRRLGLLEKSIKWNLGALVAGMMYVLIWRSTDWARRATS</sequence>
<dbReference type="Proteomes" id="UP000191901">
    <property type="component" value="Chromosome"/>
</dbReference>